<dbReference type="InterPro" id="IPR036388">
    <property type="entry name" value="WH-like_DNA-bd_sf"/>
</dbReference>
<dbReference type="Gene3D" id="1.10.10.10">
    <property type="entry name" value="Winged helix-like DNA-binding domain superfamily/Winged helix DNA-binding domain"/>
    <property type="match status" value="1"/>
</dbReference>
<dbReference type="PROSITE" id="PS50931">
    <property type="entry name" value="HTH_LYSR"/>
    <property type="match status" value="1"/>
</dbReference>
<dbReference type="InterPro" id="IPR050950">
    <property type="entry name" value="HTH-type_LysR_regulators"/>
</dbReference>
<dbReference type="InterPro" id="IPR036390">
    <property type="entry name" value="WH_DNA-bd_sf"/>
</dbReference>
<evidence type="ECO:0000259" key="5">
    <source>
        <dbReference type="PROSITE" id="PS50931"/>
    </source>
</evidence>
<reference evidence="6" key="1">
    <citation type="submission" date="2021-06" db="EMBL/GenBank/DDBJ databases">
        <title>Description of novel taxa of the family Lachnospiraceae.</title>
        <authorList>
            <person name="Chaplin A.V."/>
            <person name="Sokolova S.R."/>
            <person name="Pikina A.P."/>
            <person name="Korzhanova M."/>
            <person name="Belova V."/>
            <person name="Korostin D."/>
            <person name="Efimov B.A."/>
        </authorList>
    </citation>
    <scope>NUCLEOTIDE SEQUENCE</scope>
    <source>
        <strain evidence="6">ASD5720</strain>
    </source>
</reference>
<evidence type="ECO:0000256" key="1">
    <source>
        <dbReference type="ARBA" id="ARBA00009437"/>
    </source>
</evidence>
<keyword evidence="7" id="KW-1185">Reference proteome</keyword>
<dbReference type="InterPro" id="IPR000847">
    <property type="entry name" value="LysR_HTH_N"/>
</dbReference>
<dbReference type="Pfam" id="PF00126">
    <property type="entry name" value="HTH_1"/>
    <property type="match status" value="1"/>
</dbReference>
<keyword evidence="4" id="KW-0804">Transcription</keyword>
<dbReference type="CDD" id="cd05466">
    <property type="entry name" value="PBP2_LTTR_substrate"/>
    <property type="match status" value="1"/>
</dbReference>
<evidence type="ECO:0000313" key="7">
    <source>
        <dbReference type="Proteomes" id="UP000712157"/>
    </source>
</evidence>
<feature type="domain" description="HTH lysR-type" evidence="5">
    <location>
        <begin position="1"/>
        <end position="58"/>
    </location>
</feature>
<organism evidence="6 7">
    <name type="scientific">Diplocloster agilis</name>
    <dbReference type="NCBI Taxonomy" id="2850323"/>
    <lineage>
        <taxon>Bacteria</taxon>
        <taxon>Bacillati</taxon>
        <taxon>Bacillota</taxon>
        <taxon>Clostridia</taxon>
        <taxon>Lachnospirales</taxon>
        <taxon>Lachnospiraceae</taxon>
        <taxon>Diplocloster</taxon>
    </lineage>
</organism>
<evidence type="ECO:0000256" key="3">
    <source>
        <dbReference type="ARBA" id="ARBA00023125"/>
    </source>
</evidence>
<comment type="similarity">
    <text evidence="1">Belongs to the LysR transcriptional regulatory family.</text>
</comment>
<dbReference type="InterPro" id="IPR005119">
    <property type="entry name" value="LysR_subst-bd"/>
</dbReference>
<proteinExistence type="inferred from homology"/>
<dbReference type="PANTHER" id="PTHR30419:SF8">
    <property type="entry name" value="NITROGEN ASSIMILATION TRANSCRIPTIONAL ACTIVATOR-RELATED"/>
    <property type="match status" value="1"/>
</dbReference>
<gene>
    <name evidence="6" type="ORF">KTH89_16325</name>
</gene>
<dbReference type="RefSeq" id="WP_158345312.1">
    <property type="nucleotide sequence ID" value="NZ_JAHQCW010000029.1"/>
</dbReference>
<dbReference type="Gene3D" id="3.40.190.290">
    <property type="match status" value="1"/>
</dbReference>
<keyword evidence="2" id="KW-0805">Transcription regulation</keyword>
<dbReference type="GO" id="GO:0003677">
    <property type="term" value="F:DNA binding"/>
    <property type="evidence" value="ECO:0007669"/>
    <property type="project" value="UniProtKB-KW"/>
</dbReference>
<sequence length="293" mass="33065">MELRVLNYFLEVAREGSITGAAKVLHISQPTLSKQLKDLEYELGSKLFVRSNYSVKLTDEGILLRKRAEDILEMANKTLEEFSNLNDITGGDVRIGCAESCHIKYLADVIKDFRVRYPGLRFHIKSGDTRQVTEDMERGLSDFAVIVEPPDLSKYNYLTLPEADVWGLLMPSDSPLAKKSAIQVEDLSGLPLIVSRQALKVDLPRWCGEKLDDLNVIGSTNLFYNGSVCVKTGLCYMLTFDRLADVSAESGLCFRPLSPVLKTQMFIIWKKYQVFTPIAEKLVEELKNRFANV</sequence>
<evidence type="ECO:0000313" key="6">
    <source>
        <dbReference type="EMBL" id="MBU9738111.1"/>
    </source>
</evidence>
<dbReference type="PRINTS" id="PR00039">
    <property type="entry name" value="HTHLYSR"/>
</dbReference>
<comment type="caution">
    <text evidence="6">The sequence shown here is derived from an EMBL/GenBank/DDBJ whole genome shotgun (WGS) entry which is preliminary data.</text>
</comment>
<dbReference type="EMBL" id="JAHQCW010000029">
    <property type="protein sequence ID" value="MBU9738111.1"/>
    <property type="molecule type" value="Genomic_DNA"/>
</dbReference>
<name>A0A949K654_9FIRM</name>
<protein>
    <submittedName>
        <fullName evidence="6">LysR family transcriptional regulator</fullName>
    </submittedName>
</protein>
<dbReference type="PANTHER" id="PTHR30419">
    <property type="entry name" value="HTH-TYPE TRANSCRIPTIONAL REGULATOR YBHD"/>
    <property type="match status" value="1"/>
</dbReference>
<dbReference type="Pfam" id="PF03466">
    <property type="entry name" value="LysR_substrate"/>
    <property type="match status" value="1"/>
</dbReference>
<evidence type="ECO:0000256" key="4">
    <source>
        <dbReference type="ARBA" id="ARBA00023163"/>
    </source>
</evidence>
<keyword evidence="3" id="KW-0238">DNA-binding</keyword>
<dbReference type="GO" id="GO:0003700">
    <property type="term" value="F:DNA-binding transcription factor activity"/>
    <property type="evidence" value="ECO:0007669"/>
    <property type="project" value="InterPro"/>
</dbReference>
<dbReference type="GO" id="GO:0005829">
    <property type="term" value="C:cytosol"/>
    <property type="evidence" value="ECO:0007669"/>
    <property type="project" value="TreeGrafter"/>
</dbReference>
<dbReference type="SUPFAM" id="SSF53850">
    <property type="entry name" value="Periplasmic binding protein-like II"/>
    <property type="match status" value="1"/>
</dbReference>
<dbReference type="Proteomes" id="UP000712157">
    <property type="component" value="Unassembled WGS sequence"/>
</dbReference>
<evidence type="ECO:0000256" key="2">
    <source>
        <dbReference type="ARBA" id="ARBA00023015"/>
    </source>
</evidence>
<accession>A0A949K654</accession>
<dbReference type="FunFam" id="1.10.10.10:FF:000001">
    <property type="entry name" value="LysR family transcriptional regulator"/>
    <property type="match status" value="1"/>
</dbReference>
<dbReference type="SUPFAM" id="SSF46785">
    <property type="entry name" value="Winged helix' DNA-binding domain"/>
    <property type="match status" value="1"/>
</dbReference>
<dbReference type="AlphaFoldDB" id="A0A949K654"/>